<name>A0ABS6M6X3_9GAMM</name>
<evidence type="ECO:0000313" key="1">
    <source>
        <dbReference type="EMBL" id="MBV0932033.1"/>
    </source>
</evidence>
<evidence type="ECO:0000313" key="2">
    <source>
        <dbReference type="Proteomes" id="UP000755551"/>
    </source>
</evidence>
<organism evidence="1 2">
    <name type="scientific">Marinobacterium weihaiense</name>
    <dbReference type="NCBI Taxonomy" id="2851016"/>
    <lineage>
        <taxon>Bacteria</taxon>
        <taxon>Pseudomonadati</taxon>
        <taxon>Pseudomonadota</taxon>
        <taxon>Gammaproteobacteria</taxon>
        <taxon>Oceanospirillales</taxon>
        <taxon>Oceanospirillaceae</taxon>
        <taxon>Marinobacterium</taxon>
    </lineage>
</organism>
<dbReference type="Proteomes" id="UP000755551">
    <property type="component" value="Unassembled WGS sequence"/>
</dbReference>
<keyword evidence="2" id="KW-1185">Reference proteome</keyword>
<proteinExistence type="predicted"/>
<comment type="caution">
    <text evidence="1">The sequence shown here is derived from an EMBL/GenBank/DDBJ whole genome shotgun (WGS) entry which is preliminary data.</text>
</comment>
<sequence length="197" mass="21827">MALLRLSATVLRHAFVSMDTGLDTRLVDTGFVVRLRVFPSVRMEVLAPVLTSTVNHAGAHLNTYRFAAYFTAYLARLVRTLIRTKLVRTPVRTLPITVMPLANRVPNSFTPRLWLELVKLLPVGGSVSEIPLRSGVVLCDSGLNLPNIGIVRWGVTFRSLLAGIQRQHWPISPCALLSLLIHVPAYPQQIGALVAFW</sequence>
<accession>A0ABS6M6X3</accession>
<evidence type="ECO:0008006" key="3">
    <source>
        <dbReference type="Google" id="ProtNLM"/>
    </source>
</evidence>
<dbReference type="EMBL" id="JAHQZT010000001">
    <property type="protein sequence ID" value="MBV0932033.1"/>
    <property type="molecule type" value="Genomic_DNA"/>
</dbReference>
<protein>
    <recommendedName>
        <fullName evidence="3">Secreted protein</fullName>
    </recommendedName>
</protein>
<reference evidence="1 2" key="1">
    <citation type="submission" date="2021-06" db="EMBL/GenBank/DDBJ databases">
        <title>Bacterium isolated from marine sediment.</title>
        <authorList>
            <person name="Zhu K.-L."/>
            <person name="Du Z.-J."/>
            <person name="Liang Q.-Y."/>
        </authorList>
    </citation>
    <scope>NUCLEOTIDE SEQUENCE [LARGE SCALE GENOMIC DNA]</scope>
    <source>
        <strain evidence="1 2">A346</strain>
    </source>
</reference>
<gene>
    <name evidence="1" type="ORF">KTN04_01575</name>
</gene>
<dbReference type="RefSeq" id="WP_217333448.1">
    <property type="nucleotide sequence ID" value="NZ_JAHQZT010000001.1"/>
</dbReference>